<reference evidence="10 11" key="1">
    <citation type="submission" date="2017-05" db="EMBL/GenBank/DDBJ databases">
        <authorList>
            <person name="Varghese N."/>
            <person name="Submissions S."/>
        </authorList>
    </citation>
    <scope>NUCLEOTIDE SEQUENCE [LARGE SCALE GENOMIC DNA]</scope>
    <source>
        <strain evidence="10 11">DSM 19036</strain>
    </source>
</reference>
<dbReference type="AlphaFoldDB" id="A0A521BZ20"/>
<evidence type="ECO:0000313" key="10">
    <source>
        <dbReference type="EMBL" id="SMO52414.1"/>
    </source>
</evidence>
<feature type="transmembrane region" description="Helical" evidence="8">
    <location>
        <begin position="20"/>
        <end position="40"/>
    </location>
</feature>
<evidence type="ECO:0000313" key="11">
    <source>
        <dbReference type="Proteomes" id="UP000320300"/>
    </source>
</evidence>
<evidence type="ECO:0000256" key="6">
    <source>
        <dbReference type="ARBA" id="ARBA00022989"/>
    </source>
</evidence>
<gene>
    <name evidence="10" type="ORF">SAMN06265348_10388</name>
</gene>
<dbReference type="Proteomes" id="UP000320300">
    <property type="component" value="Unassembled WGS sequence"/>
</dbReference>
<evidence type="ECO:0000256" key="3">
    <source>
        <dbReference type="ARBA" id="ARBA00022676"/>
    </source>
</evidence>
<evidence type="ECO:0000259" key="9">
    <source>
        <dbReference type="Pfam" id="PF13231"/>
    </source>
</evidence>
<keyword evidence="3" id="KW-0328">Glycosyltransferase</keyword>
<keyword evidence="2" id="KW-1003">Cell membrane</keyword>
<feature type="transmembrane region" description="Helical" evidence="8">
    <location>
        <begin position="283"/>
        <end position="304"/>
    </location>
</feature>
<feature type="transmembrane region" description="Helical" evidence="8">
    <location>
        <begin position="169"/>
        <end position="196"/>
    </location>
</feature>
<keyword evidence="6 8" id="KW-1133">Transmembrane helix</keyword>
<feature type="transmembrane region" description="Helical" evidence="8">
    <location>
        <begin position="372"/>
        <end position="391"/>
    </location>
</feature>
<feature type="transmembrane region" description="Helical" evidence="8">
    <location>
        <begin position="79"/>
        <end position="112"/>
    </location>
</feature>
<organism evidence="10 11">
    <name type="scientific">Pedobacter westerhofensis</name>
    <dbReference type="NCBI Taxonomy" id="425512"/>
    <lineage>
        <taxon>Bacteria</taxon>
        <taxon>Pseudomonadati</taxon>
        <taxon>Bacteroidota</taxon>
        <taxon>Sphingobacteriia</taxon>
        <taxon>Sphingobacteriales</taxon>
        <taxon>Sphingobacteriaceae</taxon>
        <taxon>Pedobacter</taxon>
    </lineage>
</organism>
<keyword evidence="11" id="KW-1185">Reference proteome</keyword>
<dbReference type="OrthoDB" id="9178203at2"/>
<evidence type="ECO:0000256" key="4">
    <source>
        <dbReference type="ARBA" id="ARBA00022679"/>
    </source>
</evidence>
<evidence type="ECO:0000256" key="1">
    <source>
        <dbReference type="ARBA" id="ARBA00004651"/>
    </source>
</evidence>
<dbReference type="PANTHER" id="PTHR33908:SF3">
    <property type="entry name" value="UNDECAPRENYL PHOSPHATE-ALPHA-4-AMINO-4-DEOXY-L-ARABINOSE ARABINOSYL TRANSFERASE"/>
    <property type="match status" value="1"/>
</dbReference>
<comment type="subcellular location">
    <subcellularLocation>
        <location evidence="1">Cell membrane</location>
        <topology evidence="1">Multi-pass membrane protein</topology>
    </subcellularLocation>
</comment>
<accession>A0A521BZ20</accession>
<feature type="transmembrane region" description="Helical" evidence="8">
    <location>
        <begin position="217"/>
        <end position="236"/>
    </location>
</feature>
<keyword evidence="5 8" id="KW-0812">Transmembrane</keyword>
<protein>
    <submittedName>
        <fullName evidence="10">4-amino-4-deoxy-L-arabinose transferase</fullName>
    </submittedName>
</protein>
<feature type="transmembrane region" description="Helical" evidence="8">
    <location>
        <begin position="341"/>
        <end position="360"/>
    </location>
</feature>
<feature type="transmembrane region" description="Helical" evidence="8">
    <location>
        <begin position="397"/>
        <end position="414"/>
    </location>
</feature>
<feature type="transmembrane region" description="Helical" evidence="8">
    <location>
        <begin position="426"/>
        <end position="446"/>
    </location>
</feature>
<evidence type="ECO:0000256" key="5">
    <source>
        <dbReference type="ARBA" id="ARBA00022692"/>
    </source>
</evidence>
<evidence type="ECO:0000256" key="2">
    <source>
        <dbReference type="ARBA" id="ARBA00022475"/>
    </source>
</evidence>
<dbReference type="EMBL" id="FXTN01000003">
    <property type="protein sequence ID" value="SMO52414.1"/>
    <property type="molecule type" value="Genomic_DNA"/>
</dbReference>
<dbReference type="RefSeq" id="WP_142527305.1">
    <property type="nucleotide sequence ID" value="NZ_CBCSJO010000004.1"/>
</dbReference>
<dbReference type="GO" id="GO:0016763">
    <property type="term" value="F:pentosyltransferase activity"/>
    <property type="evidence" value="ECO:0007669"/>
    <property type="project" value="TreeGrafter"/>
</dbReference>
<feature type="transmembrane region" description="Helical" evidence="8">
    <location>
        <begin position="316"/>
        <end position="335"/>
    </location>
</feature>
<dbReference type="GO" id="GO:0009103">
    <property type="term" value="P:lipopolysaccharide biosynthetic process"/>
    <property type="evidence" value="ECO:0007669"/>
    <property type="project" value="UniProtKB-ARBA"/>
</dbReference>
<keyword evidence="7 8" id="KW-0472">Membrane</keyword>
<dbReference type="InterPro" id="IPR038731">
    <property type="entry name" value="RgtA/B/C-like"/>
</dbReference>
<dbReference type="GO" id="GO:0010041">
    <property type="term" value="P:response to iron(III) ion"/>
    <property type="evidence" value="ECO:0007669"/>
    <property type="project" value="TreeGrafter"/>
</dbReference>
<evidence type="ECO:0000256" key="7">
    <source>
        <dbReference type="ARBA" id="ARBA00023136"/>
    </source>
</evidence>
<keyword evidence="4 10" id="KW-0808">Transferase</keyword>
<feature type="transmembrane region" description="Helical" evidence="8">
    <location>
        <begin position="124"/>
        <end position="144"/>
    </location>
</feature>
<name>A0A521BZ20_9SPHI</name>
<evidence type="ECO:0000256" key="8">
    <source>
        <dbReference type="SAM" id="Phobius"/>
    </source>
</evidence>
<dbReference type="PANTHER" id="PTHR33908">
    <property type="entry name" value="MANNOSYLTRANSFERASE YKCB-RELATED"/>
    <property type="match status" value="1"/>
</dbReference>
<dbReference type="Pfam" id="PF13231">
    <property type="entry name" value="PMT_2"/>
    <property type="match status" value="1"/>
</dbReference>
<proteinExistence type="predicted"/>
<feature type="domain" description="Glycosyltransferase RgtA/B/C/D-like" evidence="9">
    <location>
        <begin position="73"/>
        <end position="233"/>
    </location>
</feature>
<dbReference type="GO" id="GO:0005886">
    <property type="term" value="C:plasma membrane"/>
    <property type="evidence" value="ECO:0007669"/>
    <property type="project" value="UniProtKB-SubCell"/>
</dbReference>
<dbReference type="InterPro" id="IPR050297">
    <property type="entry name" value="LipidA_mod_glycosyltrf_83"/>
</dbReference>
<sequence length="563" mass="64980">MISPEYHPAGNPPAEQHNKWLYLFIGIAVLINFTGLFVPVMGPDGALYASIAKNMAQHNNFSELFAQGKDWLDKPHFPFWVTAVFFQLFGVAGWAYKLPGVLFILVAAFYTYKFAKELYGKQVGLWAALILLTAQHILICTMDVRAEPYLTGLIIGSVYHFYKALGRKWFLHLVLAALFAACAVMTKGIFALIPIVGAIGGDLLVRKDWKTVFSFRWLLALILVLVFILPELYTLYLQFDLHPEKIVFGHQHTSGIRFFFWDSQFGRFFNNGPIKKANGDPTFFLHTILWAYLPWSLLFYTALYQFFRKNFAQPKLAEWFCVSGSLLTLLVFSVSKFQLPFYIVIVFPFFSILCAQYLWNLKLENSVKAIRITQLIVSSLMVLLVLLLHYFFRPENIPALCWLLLALVLLLFVIVSRTGTNGRFRVLFQCCAVVFFVNVYFNLAYYPALLKYQGDSEAAFWINKHNPEHLPVVQTRIGFGYGLDFYADAPLHFLYPGEENLLPSKPYILYGEKEFLDQYVPQNARPEILRTFDTYRISRLKGRFLNHNTRKETLTQTEFVVIR</sequence>